<accession>A0ABN3PE62</accession>
<gene>
    <name evidence="2" type="ORF">GCM10009862_19030</name>
</gene>
<dbReference type="PROSITE" id="PS51729">
    <property type="entry name" value="GNAT_YJDJ"/>
    <property type="match status" value="1"/>
</dbReference>
<organism evidence="2 3">
    <name type="scientific">Microbacterium binotii</name>
    <dbReference type="NCBI Taxonomy" id="462710"/>
    <lineage>
        <taxon>Bacteria</taxon>
        <taxon>Bacillati</taxon>
        <taxon>Actinomycetota</taxon>
        <taxon>Actinomycetes</taxon>
        <taxon>Micrococcales</taxon>
        <taxon>Microbacteriaceae</taxon>
        <taxon>Microbacterium</taxon>
    </lineage>
</organism>
<sequence length="97" mass="11048">MTEFRFEDQTDASRYALYLGDDLVSVLDYRDDGRSVSMTRAFTVPSFRGHGYAGVIVERAVSLLEKAGDRQIVPMCWYVADWFAAHPERAGILQQRV</sequence>
<dbReference type="Proteomes" id="UP001500274">
    <property type="component" value="Unassembled WGS sequence"/>
</dbReference>
<protein>
    <recommendedName>
        <fullName evidence="1">N-acetyltransferase domain-containing protein</fullName>
    </recommendedName>
</protein>
<dbReference type="Pfam" id="PF14542">
    <property type="entry name" value="Acetyltransf_CG"/>
    <property type="match status" value="1"/>
</dbReference>
<dbReference type="Gene3D" id="3.40.630.30">
    <property type="match status" value="1"/>
</dbReference>
<name>A0ABN3PE62_9MICO</name>
<keyword evidence="3" id="KW-1185">Reference proteome</keyword>
<proteinExistence type="predicted"/>
<dbReference type="InterPro" id="IPR016181">
    <property type="entry name" value="Acyl_CoA_acyltransferase"/>
</dbReference>
<evidence type="ECO:0000313" key="3">
    <source>
        <dbReference type="Proteomes" id="UP001500274"/>
    </source>
</evidence>
<dbReference type="InterPro" id="IPR031165">
    <property type="entry name" value="GNAT_YJDJ"/>
</dbReference>
<comment type="caution">
    <text evidence="2">The sequence shown here is derived from an EMBL/GenBank/DDBJ whole genome shotgun (WGS) entry which is preliminary data.</text>
</comment>
<feature type="domain" description="N-acetyltransferase" evidence="1">
    <location>
        <begin position="7"/>
        <end position="94"/>
    </location>
</feature>
<evidence type="ECO:0000313" key="2">
    <source>
        <dbReference type="EMBL" id="GAA2579993.1"/>
    </source>
</evidence>
<dbReference type="EMBL" id="BAAARI010000012">
    <property type="protein sequence ID" value="GAA2579993.1"/>
    <property type="molecule type" value="Genomic_DNA"/>
</dbReference>
<evidence type="ECO:0000259" key="1">
    <source>
        <dbReference type="PROSITE" id="PS51729"/>
    </source>
</evidence>
<dbReference type="SUPFAM" id="SSF55729">
    <property type="entry name" value="Acyl-CoA N-acyltransferases (Nat)"/>
    <property type="match status" value="1"/>
</dbReference>
<reference evidence="2 3" key="1">
    <citation type="journal article" date="2019" name="Int. J. Syst. Evol. Microbiol.">
        <title>The Global Catalogue of Microorganisms (GCM) 10K type strain sequencing project: providing services to taxonomists for standard genome sequencing and annotation.</title>
        <authorList>
            <consortium name="The Broad Institute Genomics Platform"/>
            <consortium name="The Broad Institute Genome Sequencing Center for Infectious Disease"/>
            <person name="Wu L."/>
            <person name="Ma J."/>
        </authorList>
    </citation>
    <scope>NUCLEOTIDE SEQUENCE [LARGE SCALE GENOMIC DNA]</scope>
    <source>
        <strain evidence="2 3">JCM 16365</strain>
    </source>
</reference>
<dbReference type="RefSeq" id="WP_344228958.1">
    <property type="nucleotide sequence ID" value="NZ_BAAARI010000012.1"/>
</dbReference>